<accession>A0A292YPR2</accession>
<proteinExistence type="predicted"/>
<dbReference type="OrthoDB" id="9989859at2"/>
<evidence type="ECO:0000313" key="1">
    <source>
        <dbReference type="EMBL" id="GAX90384.1"/>
    </source>
</evidence>
<evidence type="ECO:0000313" key="2">
    <source>
        <dbReference type="Proteomes" id="UP000217785"/>
    </source>
</evidence>
<name>A0A292YPR2_9BACL</name>
<comment type="caution">
    <text evidence="1">The sequence shown here is derived from an EMBL/GenBank/DDBJ whole genome shotgun (WGS) entry which is preliminary data.</text>
</comment>
<gene>
    <name evidence="1" type="ORF">EFBL_2010</name>
</gene>
<reference evidence="2" key="1">
    <citation type="submission" date="2017-07" db="EMBL/GenBank/DDBJ databases">
        <title>Draft genome sequence of Effusibacillus lacus strain skLN1.</title>
        <authorList>
            <person name="Watanabe M."/>
            <person name="Kojima H."/>
            <person name="Fukui M."/>
        </authorList>
    </citation>
    <scope>NUCLEOTIDE SEQUENCE [LARGE SCALE GENOMIC DNA]</scope>
    <source>
        <strain evidence="2">skLN1</strain>
    </source>
</reference>
<protein>
    <submittedName>
        <fullName evidence="1">Uncharacterized protein</fullName>
    </submittedName>
</protein>
<dbReference type="RefSeq" id="WP_096182111.1">
    <property type="nucleotide sequence ID" value="NZ_BDUF01000057.1"/>
</dbReference>
<organism evidence="1 2">
    <name type="scientific">Effusibacillus lacus</name>
    <dbReference type="NCBI Taxonomy" id="1348429"/>
    <lineage>
        <taxon>Bacteria</taxon>
        <taxon>Bacillati</taxon>
        <taxon>Bacillota</taxon>
        <taxon>Bacilli</taxon>
        <taxon>Bacillales</taxon>
        <taxon>Alicyclobacillaceae</taxon>
        <taxon>Effusibacillus</taxon>
    </lineage>
</organism>
<keyword evidence="2" id="KW-1185">Reference proteome</keyword>
<sequence>MYWYPQFDYFHTGDVRQMPMPMPGTEMERMRRMMEQHMAVTNEVLRIVRENNRLLGLIYSRLVGPYPVRADAVQDTTVNIIGEQNSLKSNQ</sequence>
<dbReference type="EMBL" id="BDUF01000057">
    <property type="protein sequence ID" value="GAX90384.1"/>
    <property type="molecule type" value="Genomic_DNA"/>
</dbReference>
<dbReference type="AlphaFoldDB" id="A0A292YPR2"/>
<dbReference type="Proteomes" id="UP000217785">
    <property type="component" value="Unassembled WGS sequence"/>
</dbReference>